<reference evidence="1 2" key="1">
    <citation type="submission" date="2020-08" db="EMBL/GenBank/DDBJ databases">
        <title>Sequencing the genomes of 1000 actinobacteria strains.</title>
        <authorList>
            <person name="Klenk H.-P."/>
        </authorList>
    </citation>
    <scope>NUCLEOTIDE SEQUENCE [LARGE SCALE GENOMIC DNA]</scope>
    <source>
        <strain evidence="1 2">DSM 43851</strain>
    </source>
</reference>
<dbReference type="SUPFAM" id="SSF52309">
    <property type="entry name" value="N-(deoxy)ribosyltransferase-like"/>
    <property type="match status" value="1"/>
</dbReference>
<protein>
    <recommendedName>
        <fullName evidence="3">Nucleoside 2-deoxyribosyltransferase</fullName>
    </recommendedName>
</protein>
<accession>A0A7W9KPT6</accession>
<evidence type="ECO:0000313" key="2">
    <source>
        <dbReference type="Proteomes" id="UP000585638"/>
    </source>
</evidence>
<dbReference type="Gene3D" id="3.40.50.450">
    <property type="match status" value="1"/>
</dbReference>
<dbReference type="AlphaFoldDB" id="A0A7W9KPT6"/>
<dbReference type="Pfam" id="PF05014">
    <property type="entry name" value="Nuc_deoxyrib_tr"/>
    <property type="match status" value="1"/>
</dbReference>
<evidence type="ECO:0008006" key="3">
    <source>
        <dbReference type="Google" id="ProtNLM"/>
    </source>
</evidence>
<name>A0A7W9KPT6_9PSEU</name>
<gene>
    <name evidence="1" type="ORF">BJ998_007687</name>
</gene>
<dbReference type="Proteomes" id="UP000585638">
    <property type="component" value="Unassembled WGS sequence"/>
</dbReference>
<proteinExistence type="predicted"/>
<evidence type="ECO:0000313" key="1">
    <source>
        <dbReference type="EMBL" id="MBB5896491.1"/>
    </source>
</evidence>
<dbReference type="InterPro" id="IPR007710">
    <property type="entry name" value="Nucleoside_deoxyribTrfase"/>
</dbReference>
<dbReference type="EMBL" id="JACHIR010000001">
    <property type="protein sequence ID" value="MBB5896491.1"/>
    <property type="molecule type" value="Genomic_DNA"/>
</dbReference>
<sequence length="176" mass="18889">MPPHDRIFDPATHEELDRPVVFLGGPFKALIDPATGQLPQPVRRRYTTLIAAFEDEGWVVLNAHRAEEWGAGLVSAGECTRRDLEWMRRCSVFVAFPGAPASPGTHVELGWASALGRPTVVLVEPGTEPAALVGGLPVVAPVTLVEYRDDRDGVREVVAAVTAALHTRTPVAGVLS</sequence>
<keyword evidence="2" id="KW-1185">Reference proteome</keyword>
<organism evidence="1 2">
    <name type="scientific">Kutzneria kofuensis</name>
    <dbReference type="NCBI Taxonomy" id="103725"/>
    <lineage>
        <taxon>Bacteria</taxon>
        <taxon>Bacillati</taxon>
        <taxon>Actinomycetota</taxon>
        <taxon>Actinomycetes</taxon>
        <taxon>Pseudonocardiales</taxon>
        <taxon>Pseudonocardiaceae</taxon>
        <taxon>Kutzneria</taxon>
    </lineage>
</organism>
<dbReference type="RefSeq" id="WP_184868134.1">
    <property type="nucleotide sequence ID" value="NZ_BAAAWY010000016.1"/>
</dbReference>
<comment type="caution">
    <text evidence="1">The sequence shown here is derived from an EMBL/GenBank/DDBJ whole genome shotgun (WGS) entry which is preliminary data.</text>
</comment>